<keyword evidence="5 7" id="KW-1133">Transmembrane helix</keyword>
<evidence type="ECO:0000313" key="10">
    <source>
        <dbReference type="Proteomes" id="UP001596391"/>
    </source>
</evidence>
<evidence type="ECO:0000256" key="1">
    <source>
        <dbReference type="ARBA" id="ARBA00004651"/>
    </source>
</evidence>
<dbReference type="PROSITE" id="PS50928">
    <property type="entry name" value="ABC_TM1"/>
    <property type="match status" value="1"/>
</dbReference>
<feature type="transmembrane region" description="Helical" evidence="7">
    <location>
        <begin position="165"/>
        <end position="185"/>
    </location>
</feature>
<keyword evidence="10" id="KW-1185">Reference proteome</keyword>
<feature type="transmembrane region" description="Helical" evidence="7">
    <location>
        <begin position="98"/>
        <end position="119"/>
    </location>
</feature>
<keyword evidence="6 7" id="KW-0472">Membrane</keyword>
<accession>A0ABW1ZB81</accession>
<comment type="subcellular location">
    <subcellularLocation>
        <location evidence="1 7">Cell membrane</location>
        <topology evidence="1 7">Multi-pass membrane protein</topology>
    </subcellularLocation>
</comment>
<evidence type="ECO:0000256" key="4">
    <source>
        <dbReference type="ARBA" id="ARBA00022692"/>
    </source>
</evidence>
<protein>
    <submittedName>
        <fullName evidence="9">ABC transporter permease</fullName>
    </submittedName>
</protein>
<feature type="domain" description="ABC transmembrane type-1" evidence="8">
    <location>
        <begin position="92"/>
        <end position="288"/>
    </location>
</feature>
<keyword evidence="3" id="KW-1003">Cell membrane</keyword>
<gene>
    <name evidence="9" type="ORF">ACFQBQ_12075</name>
</gene>
<comment type="similarity">
    <text evidence="7">Belongs to the binding-protein-dependent transport system permease family.</text>
</comment>
<evidence type="ECO:0000256" key="3">
    <source>
        <dbReference type="ARBA" id="ARBA00022475"/>
    </source>
</evidence>
<evidence type="ECO:0000256" key="5">
    <source>
        <dbReference type="ARBA" id="ARBA00022989"/>
    </source>
</evidence>
<dbReference type="RefSeq" id="WP_263369992.1">
    <property type="nucleotide sequence ID" value="NZ_JAGSYD010000001.1"/>
</dbReference>
<evidence type="ECO:0000256" key="6">
    <source>
        <dbReference type="ARBA" id="ARBA00023136"/>
    </source>
</evidence>
<feature type="transmembrane region" description="Helical" evidence="7">
    <location>
        <begin position="131"/>
        <end position="153"/>
    </location>
</feature>
<keyword evidence="2 7" id="KW-0813">Transport</keyword>
<keyword evidence="4 7" id="KW-0812">Transmembrane</keyword>
<dbReference type="InterPro" id="IPR035906">
    <property type="entry name" value="MetI-like_sf"/>
</dbReference>
<evidence type="ECO:0000259" key="8">
    <source>
        <dbReference type="PROSITE" id="PS50928"/>
    </source>
</evidence>
<feature type="transmembrane region" description="Helical" evidence="7">
    <location>
        <begin position="269"/>
        <end position="295"/>
    </location>
</feature>
<evidence type="ECO:0000256" key="2">
    <source>
        <dbReference type="ARBA" id="ARBA00022448"/>
    </source>
</evidence>
<dbReference type="EMBL" id="JBHSWI010000001">
    <property type="protein sequence ID" value="MFC6646308.1"/>
    <property type="molecule type" value="Genomic_DNA"/>
</dbReference>
<dbReference type="InterPro" id="IPR000515">
    <property type="entry name" value="MetI-like"/>
</dbReference>
<feature type="transmembrane region" description="Helical" evidence="7">
    <location>
        <begin position="7"/>
        <end position="28"/>
    </location>
</feature>
<name>A0ABW1ZB81_9BACT</name>
<dbReference type="CDD" id="cd06261">
    <property type="entry name" value="TM_PBP2"/>
    <property type="match status" value="1"/>
</dbReference>
<evidence type="ECO:0000313" key="9">
    <source>
        <dbReference type="EMBL" id="MFC6646308.1"/>
    </source>
</evidence>
<dbReference type="SUPFAM" id="SSF161098">
    <property type="entry name" value="MetI-like"/>
    <property type="match status" value="1"/>
</dbReference>
<dbReference type="PANTHER" id="PTHR43163:SF6">
    <property type="entry name" value="DIPEPTIDE TRANSPORT SYSTEM PERMEASE PROTEIN DPPB-RELATED"/>
    <property type="match status" value="1"/>
</dbReference>
<proteinExistence type="inferred from homology"/>
<comment type="caution">
    <text evidence="9">The sequence shown here is derived from an EMBL/GenBank/DDBJ whole genome shotgun (WGS) entry which is preliminary data.</text>
</comment>
<reference evidence="10" key="1">
    <citation type="journal article" date="2019" name="Int. J. Syst. Evol. Microbiol.">
        <title>The Global Catalogue of Microorganisms (GCM) 10K type strain sequencing project: providing services to taxonomists for standard genome sequencing and annotation.</title>
        <authorList>
            <consortium name="The Broad Institute Genomics Platform"/>
            <consortium name="The Broad Institute Genome Sequencing Center for Infectious Disease"/>
            <person name="Wu L."/>
            <person name="Ma J."/>
        </authorList>
    </citation>
    <scope>NUCLEOTIDE SEQUENCE [LARGE SCALE GENOMIC DNA]</scope>
    <source>
        <strain evidence="10">CGMCC 1.16026</strain>
    </source>
</reference>
<dbReference type="InterPro" id="IPR045621">
    <property type="entry name" value="BPD_transp_1_N"/>
</dbReference>
<organism evidence="9 10">
    <name type="scientific">Granulicella cerasi</name>
    <dbReference type="NCBI Taxonomy" id="741063"/>
    <lineage>
        <taxon>Bacteria</taxon>
        <taxon>Pseudomonadati</taxon>
        <taxon>Acidobacteriota</taxon>
        <taxon>Terriglobia</taxon>
        <taxon>Terriglobales</taxon>
        <taxon>Acidobacteriaceae</taxon>
        <taxon>Granulicella</taxon>
    </lineage>
</organism>
<dbReference type="Gene3D" id="1.10.3720.10">
    <property type="entry name" value="MetI-like"/>
    <property type="match status" value="1"/>
</dbReference>
<sequence>MKAIRRIFDAILTVWAVLTAVFFLTHLLGDPATLLLPVGASAVELKALRHELGLDLSLPQQYGHFLSQLCRGHMGESFLFARPALGVVVERLPATLQLAAAALVMALIFGCVAGSLMALRRGWWVSLIRALVVSAQATPVFLVGLASILLFAIHLRWLPAGGRGGALHLLLPALCMALFLGTQIARVVEYSVQGIAQEPYVLAARMKGLRAHTIFAWYIFRNALFPLLTLLGLLVGEMLGGAVVVETVFAWPGVGRLTFQALQNGDIPLVMAAVLLSCVGVVAANLIVDLLYIALDPRLRRAA</sequence>
<feature type="transmembrane region" description="Helical" evidence="7">
    <location>
        <begin position="215"/>
        <end position="235"/>
    </location>
</feature>
<dbReference type="PANTHER" id="PTHR43163">
    <property type="entry name" value="DIPEPTIDE TRANSPORT SYSTEM PERMEASE PROTEIN DPPB-RELATED"/>
    <property type="match status" value="1"/>
</dbReference>
<dbReference type="Pfam" id="PF00528">
    <property type="entry name" value="BPD_transp_1"/>
    <property type="match status" value="1"/>
</dbReference>
<evidence type="ECO:0000256" key="7">
    <source>
        <dbReference type="RuleBase" id="RU363032"/>
    </source>
</evidence>
<dbReference type="Pfam" id="PF19300">
    <property type="entry name" value="BPD_transp_1_N"/>
    <property type="match status" value="1"/>
</dbReference>
<dbReference type="Proteomes" id="UP001596391">
    <property type="component" value="Unassembled WGS sequence"/>
</dbReference>